<dbReference type="InterPro" id="IPR012807">
    <property type="entry name" value="Anti-sigma_ChrR"/>
</dbReference>
<dbReference type="Gene3D" id="2.60.120.10">
    <property type="entry name" value="Jelly Rolls"/>
    <property type="match status" value="1"/>
</dbReference>
<feature type="domain" description="ChrR-like cupin" evidence="2">
    <location>
        <begin position="120"/>
        <end position="208"/>
    </location>
</feature>
<accession>A0A4S2H0M8</accession>
<dbReference type="InterPro" id="IPR041916">
    <property type="entry name" value="Anti_sigma_zinc_sf"/>
</dbReference>
<dbReference type="SUPFAM" id="SSF51182">
    <property type="entry name" value="RmlC-like cupins"/>
    <property type="match status" value="1"/>
</dbReference>
<name>A0A4S2H0M8_9PROT</name>
<evidence type="ECO:0000259" key="2">
    <source>
        <dbReference type="Pfam" id="PF12973"/>
    </source>
</evidence>
<protein>
    <recommendedName>
        <fullName evidence="2">ChrR-like cupin domain-containing protein</fullName>
    </recommendedName>
</protein>
<evidence type="ECO:0000256" key="1">
    <source>
        <dbReference type="SAM" id="MobiDB-lite"/>
    </source>
</evidence>
<dbReference type="EMBL" id="SRXW01000002">
    <property type="protein sequence ID" value="TGY89080.1"/>
    <property type="molecule type" value="Genomic_DNA"/>
</dbReference>
<feature type="compositionally biased region" description="Basic and acidic residues" evidence="1">
    <location>
        <begin position="88"/>
        <end position="98"/>
    </location>
</feature>
<dbReference type="Pfam" id="PF12973">
    <property type="entry name" value="Cupin_7"/>
    <property type="match status" value="1"/>
</dbReference>
<dbReference type="Gene3D" id="1.10.10.1320">
    <property type="entry name" value="Anti-sigma factor, zinc-finger domain"/>
    <property type="match status" value="1"/>
</dbReference>
<evidence type="ECO:0000313" key="4">
    <source>
        <dbReference type="Proteomes" id="UP000308054"/>
    </source>
</evidence>
<reference evidence="3 4" key="1">
    <citation type="journal article" date="2017" name="Int. J. Syst. Evol. Microbiol.">
        <title>Marinicauda algicola sp. nov., isolated from a marine red alga Rhodosorus marinus.</title>
        <authorList>
            <person name="Jeong S.E."/>
            <person name="Jeon S.H."/>
            <person name="Chun B.H."/>
            <person name="Kim D.W."/>
            <person name="Jeon C.O."/>
        </authorList>
    </citation>
    <scope>NUCLEOTIDE SEQUENCE [LARGE SCALE GENOMIC DNA]</scope>
    <source>
        <strain evidence="3 4">JCM 31718</strain>
    </source>
</reference>
<keyword evidence="4" id="KW-1185">Reference proteome</keyword>
<dbReference type="CDD" id="cd20301">
    <property type="entry name" value="cupin_ChrR"/>
    <property type="match status" value="1"/>
</dbReference>
<sequence>MTNHPLGDEIYAAYAAGALSGPMRLLVDTQAEVRAEVRRERDAAEAIAGALLESAEPAPVRDTSLQEVFAAIEAEEARAGEAGPIAPSRDETRSRRAAEAAGRSLRELLDLPASVRDLALEKAAWSFAGPGVKRMELLREGPAKAELIRLEPGRGVPHHGHDCKEFTLVLTGAFHDGFDRFGAGELCAADPDLEHKPVAEPGEVCIALAVTDGPLAFTGPLGWVQRALDGLRQG</sequence>
<feature type="region of interest" description="Disordered" evidence="1">
    <location>
        <begin position="79"/>
        <end position="98"/>
    </location>
</feature>
<dbReference type="AlphaFoldDB" id="A0A4S2H0M8"/>
<dbReference type="InterPro" id="IPR014710">
    <property type="entry name" value="RmlC-like_jellyroll"/>
</dbReference>
<evidence type="ECO:0000313" key="3">
    <source>
        <dbReference type="EMBL" id="TGY89080.1"/>
    </source>
</evidence>
<comment type="caution">
    <text evidence="3">The sequence shown here is derived from an EMBL/GenBank/DDBJ whole genome shotgun (WGS) entry which is preliminary data.</text>
</comment>
<dbReference type="Proteomes" id="UP000308054">
    <property type="component" value="Unassembled WGS sequence"/>
</dbReference>
<proteinExistence type="predicted"/>
<dbReference type="InterPro" id="IPR011051">
    <property type="entry name" value="RmlC_Cupin_sf"/>
</dbReference>
<dbReference type="NCBIfam" id="TIGR02451">
    <property type="entry name" value="anti_sig_ChrR"/>
    <property type="match status" value="1"/>
</dbReference>
<organism evidence="3 4">
    <name type="scientific">Marinicauda algicola</name>
    <dbReference type="NCBI Taxonomy" id="2029849"/>
    <lineage>
        <taxon>Bacteria</taxon>
        <taxon>Pseudomonadati</taxon>
        <taxon>Pseudomonadota</taxon>
        <taxon>Alphaproteobacteria</taxon>
        <taxon>Maricaulales</taxon>
        <taxon>Maricaulaceae</taxon>
        <taxon>Marinicauda</taxon>
    </lineage>
</organism>
<dbReference type="OrthoDB" id="2988517at2"/>
<dbReference type="RefSeq" id="WP_135995619.1">
    <property type="nucleotide sequence ID" value="NZ_CP071057.1"/>
</dbReference>
<gene>
    <name evidence="3" type="ORF">E5163_08100</name>
</gene>
<dbReference type="InterPro" id="IPR025979">
    <property type="entry name" value="ChrR-like_cupin_dom"/>
</dbReference>